<dbReference type="AlphaFoldDB" id="A0A8S4RRQ9"/>
<reference evidence="1" key="1">
    <citation type="submission" date="2022-03" db="EMBL/GenBank/DDBJ databases">
        <authorList>
            <person name="Lindestad O."/>
        </authorList>
    </citation>
    <scope>NUCLEOTIDE SEQUENCE</scope>
</reference>
<sequence length="112" mass="12751">MVVANSWLIVNKKKNPYVGNSLCENPWPCGDGRSEYSYHHVSSVCKCRTRQLRHSLCYYYYPLRSPTRELVAQQRGREFLAAASPYPTYHNAALSQSVACSPTIRRVEGVPL</sequence>
<protein>
    <submittedName>
        <fullName evidence="1">Jg8240 protein</fullName>
    </submittedName>
</protein>
<organism evidence="1 2">
    <name type="scientific">Pararge aegeria aegeria</name>
    <dbReference type="NCBI Taxonomy" id="348720"/>
    <lineage>
        <taxon>Eukaryota</taxon>
        <taxon>Metazoa</taxon>
        <taxon>Ecdysozoa</taxon>
        <taxon>Arthropoda</taxon>
        <taxon>Hexapoda</taxon>
        <taxon>Insecta</taxon>
        <taxon>Pterygota</taxon>
        <taxon>Neoptera</taxon>
        <taxon>Endopterygota</taxon>
        <taxon>Lepidoptera</taxon>
        <taxon>Glossata</taxon>
        <taxon>Ditrysia</taxon>
        <taxon>Papilionoidea</taxon>
        <taxon>Nymphalidae</taxon>
        <taxon>Satyrinae</taxon>
        <taxon>Satyrini</taxon>
        <taxon>Parargina</taxon>
        <taxon>Pararge</taxon>
    </lineage>
</organism>
<keyword evidence="2" id="KW-1185">Reference proteome</keyword>
<evidence type="ECO:0000313" key="2">
    <source>
        <dbReference type="Proteomes" id="UP000838756"/>
    </source>
</evidence>
<proteinExistence type="predicted"/>
<comment type="caution">
    <text evidence="1">The sequence shown here is derived from an EMBL/GenBank/DDBJ whole genome shotgun (WGS) entry which is preliminary data.</text>
</comment>
<accession>A0A8S4RRQ9</accession>
<name>A0A8S4RRQ9_9NEOP</name>
<dbReference type="EMBL" id="CAKXAJ010025463">
    <property type="protein sequence ID" value="CAH2239826.1"/>
    <property type="molecule type" value="Genomic_DNA"/>
</dbReference>
<gene>
    <name evidence="1" type="primary">jg8240</name>
    <name evidence="1" type="ORF">PAEG_LOCUS16468</name>
</gene>
<dbReference type="Proteomes" id="UP000838756">
    <property type="component" value="Unassembled WGS sequence"/>
</dbReference>
<evidence type="ECO:0000313" key="1">
    <source>
        <dbReference type="EMBL" id="CAH2239826.1"/>
    </source>
</evidence>